<reference evidence="1" key="1">
    <citation type="journal article" date="2023" name="G3 (Bethesda)">
        <title>Whole genome assemblies of Zophobas morio and Tenebrio molitor.</title>
        <authorList>
            <person name="Kaur S."/>
            <person name="Stinson S.A."/>
            <person name="diCenzo G.C."/>
        </authorList>
    </citation>
    <scope>NUCLEOTIDE SEQUENCE</scope>
    <source>
        <strain evidence="1">QUZm001</strain>
    </source>
</reference>
<dbReference type="AlphaFoldDB" id="A0AA38M1J5"/>
<dbReference type="Proteomes" id="UP001168821">
    <property type="component" value="Unassembled WGS sequence"/>
</dbReference>
<sequence length="148" mass="17267">MSNFVVPAPLNLNGNLYGNWKKSKKSFNIYMTASSYHKEPEERQVAILLNLIGPEAVELHETFKYGKGDEKKIEKVLQAFEEYCNPKKNILHARFLFYNRKQREGKPFDTFLTDCKTLVQACDFKNADELLRDKIVLDAAENFELLNW</sequence>
<accession>A0AA38M1J5</accession>
<comment type="caution">
    <text evidence="1">The sequence shown here is derived from an EMBL/GenBank/DDBJ whole genome shotgun (WGS) entry which is preliminary data.</text>
</comment>
<dbReference type="PANTHER" id="PTHR33198">
    <property type="entry name" value="ANK_REP_REGION DOMAIN-CONTAINING PROTEIN-RELATED"/>
    <property type="match status" value="1"/>
</dbReference>
<evidence type="ECO:0000313" key="2">
    <source>
        <dbReference type="Proteomes" id="UP001168821"/>
    </source>
</evidence>
<protein>
    <submittedName>
        <fullName evidence="1">Uncharacterized protein</fullName>
    </submittedName>
</protein>
<proteinExistence type="predicted"/>
<dbReference type="PANTHER" id="PTHR33198:SF20">
    <property type="entry name" value="RETROTRANSPOSON GAG DOMAIN-CONTAINING PROTEIN"/>
    <property type="match status" value="1"/>
</dbReference>
<name>A0AA38M1J5_9CUCU</name>
<gene>
    <name evidence="1" type="ORF">Zmor_003645</name>
</gene>
<keyword evidence="2" id="KW-1185">Reference proteome</keyword>
<organism evidence="1 2">
    <name type="scientific">Zophobas morio</name>
    <dbReference type="NCBI Taxonomy" id="2755281"/>
    <lineage>
        <taxon>Eukaryota</taxon>
        <taxon>Metazoa</taxon>
        <taxon>Ecdysozoa</taxon>
        <taxon>Arthropoda</taxon>
        <taxon>Hexapoda</taxon>
        <taxon>Insecta</taxon>
        <taxon>Pterygota</taxon>
        <taxon>Neoptera</taxon>
        <taxon>Endopterygota</taxon>
        <taxon>Coleoptera</taxon>
        <taxon>Polyphaga</taxon>
        <taxon>Cucujiformia</taxon>
        <taxon>Tenebrionidae</taxon>
        <taxon>Zophobas</taxon>
    </lineage>
</organism>
<dbReference type="EMBL" id="JALNTZ010000010">
    <property type="protein sequence ID" value="KAJ3640340.1"/>
    <property type="molecule type" value="Genomic_DNA"/>
</dbReference>
<evidence type="ECO:0000313" key="1">
    <source>
        <dbReference type="EMBL" id="KAJ3640340.1"/>
    </source>
</evidence>